<evidence type="ECO:0000259" key="6">
    <source>
        <dbReference type="Pfam" id="PF00669"/>
    </source>
</evidence>
<keyword evidence="4" id="KW-0975">Bacterial flagellum</keyword>
<keyword evidence="8" id="KW-0966">Cell projection</keyword>
<dbReference type="GO" id="GO:0005198">
    <property type="term" value="F:structural molecule activity"/>
    <property type="evidence" value="ECO:0007669"/>
    <property type="project" value="InterPro"/>
</dbReference>
<reference evidence="9" key="1">
    <citation type="submission" date="2015-07" db="EMBL/GenBank/DDBJ databases">
        <title>Discovery of a poly(ethylene terephthalate assimilation.</title>
        <authorList>
            <person name="Yoshida S."/>
            <person name="Hiraga K."/>
            <person name="Takehana T."/>
            <person name="Taniguchi I."/>
            <person name="Yamaji H."/>
            <person name="Maeda Y."/>
            <person name="Toyohara K."/>
            <person name="Miyamoto K."/>
            <person name="Kimura Y."/>
            <person name="Oda K."/>
        </authorList>
    </citation>
    <scope>NUCLEOTIDE SEQUENCE [LARGE SCALE GENOMIC DNA]</scope>
    <source>
        <strain evidence="9">NBRC 110686 / TISTR 2288 / 201-F6</strain>
    </source>
</reference>
<dbReference type="Pfam" id="PF00669">
    <property type="entry name" value="Flagellin_N"/>
    <property type="match status" value="1"/>
</dbReference>
<dbReference type="AlphaFoldDB" id="A0A0K8NUY3"/>
<comment type="similarity">
    <text evidence="3">Belongs to the bacterial flagellin family.</text>
</comment>
<keyword evidence="8" id="KW-0282">Flagellum</keyword>
<evidence type="ECO:0000313" key="9">
    <source>
        <dbReference type="Proteomes" id="UP000037660"/>
    </source>
</evidence>
<dbReference type="EMBL" id="BBYR01000002">
    <property type="protein sequence ID" value="GAP33760.1"/>
    <property type="molecule type" value="Genomic_DNA"/>
</dbReference>
<dbReference type="InterPro" id="IPR013384">
    <property type="entry name" value="Flagell_FlgL"/>
</dbReference>
<dbReference type="PANTHER" id="PTHR42792">
    <property type="entry name" value="FLAGELLIN"/>
    <property type="match status" value="1"/>
</dbReference>
<accession>A0A0K8NUY3</accession>
<evidence type="ECO:0000256" key="5">
    <source>
        <dbReference type="SAM" id="MobiDB-lite"/>
    </source>
</evidence>
<name>A0A0K8NUY3_PISS1</name>
<evidence type="ECO:0000313" key="8">
    <source>
        <dbReference type="EMBL" id="GAP33760.1"/>
    </source>
</evidence>
<comment type="caution">
    <text evidence="8">The sequence shown here is derived from an EMBL/GenBank/DDBJ whole genome shotgun (WGS) entry which is preliminary data.</text>
</comment>
<dbReference type="Gene3D" id="1.20.1330.10">
    <property type="entry name" value="f41 fragment of flagellin, N-terminal domain"/>
    <property type="match status" value="1"/>
</dbReference>
<evidence type="ECO:0000256" key="4">
    <source>
        <dbReference type="ARBA" id="ARBA00023143"/>
    </source>
</evidence>
<dbReference type="PANTHER" id="PTHR42792:SF1">
    <property type="entry name" value="FLAGELLAR HOOK-ASSOCIATED PROTEIN 3"/>
    <property type="match status" value="1"/>
</dbReference>
<dbReference type="Pfam" id="PF21158">
    <property type="entry name" value="flgK_1st_1"/>
    <property type="match status" value="1"/>
</dbReference>
<dbReference type="InterPro" id="IPR049119">
    <property type="entry name" value="FlgK_D2-like"/>
</dbReference>
<dbReference type="GO" id="GO:0009424">
    <property type="term" value="C:bacterial-type flagellum hook"/>
    <property type="evidence" value="ECO:0007669"/>
    <property type="project" value="InterPro"/>
</dbReference>
<organism evidence="8 9">
    <name type="scientific">Piscinibacter sakaiensis</name>
    <name type="common">Ideonella sakaiensis</name>
    <dbReference type="NCBI Taxonomy" id="1547922"/>
    <lineage>
        <taxon>Bacteria</taxon>
        <taxon>Pseudomonadati</taxon>
        <taxon>Pseudomonadota</taxon>
        <taxon>Betaproteobacteria</taxon>
        <taxon>Burkholderiales</taxon>
        <taxon>Sphaerotilaceae</taxon>
        <taxon>Piscinibacter</taxon>
    </lineage>
</organism>
<proteinExistence type="inferred from homology"/>
<evidence type="ECO:0000256" key="2">
    <source>
        <dbReference type="ARBA" id="ARBA00004613"/>
    </source>
</evidence>
<comment type="subcellular location">
    <subcellularLocation>
        <location evidence="1">Bacterial flagellum</location>
    </subcellularLocation>
    <subcellularLocation>
        <location evidence="2">Secreted</location>
    </subcellularLocation>
</comment>
<dbReference type="Proteomes" id="UP000037660">
    <property type="component" value="Unassembled WGS sequence"/>
</dbReference>
<evidence type="ECO:0000256" key="1">
    <source>
        <dbReference type="ARBA" id="ARBA00004365"/>
    </source>
</evidence>
<protein>
    <submittedName>
        <fullName evidence="8">Flagellar hook-associated protein FlgL</fullName>
    </submittedName>
</protein>
<feature type="domain" description="Flagellar hook-associated protein 1 D2-like" evidence="7">
    <location>
        <begin position="215"/>
        <end position="284"/>
    </location>
</feature>
<evidence type="ECO:0000259" key="7">
    <source>
        <dbReference type="Pfam" id="PF21158"/>
    </source>
</evidence>
<dbReference type="InterPro" id="IPR001492">
    <property type="entry name" value="Flagellin"/>
</dbReference>
<feature type="region of interest" description="Disordered" evidence="5">
    <location>
        <begin position="150"/>
        <end position="176"/>
    </location>
</feature>
<dbReference type="InterPro" id="IPR001029">
    <property type="entry name" value="Flagellin_N"/>
</dbReference>
<dbReference type="OrthoDB" id="9768249at2"/>
<feature type="domain" description="Flagellin N-terminal" evidence="6">
    <location>
        <begin position="13"/>
        <end position="139"/>
    </location>
</feature>
<keyword evidence="9" id="KW-1185">Reference proteome</keyword>
<dbReference type="GO" id="GO:0005576">
    <property type="term" value="C:extracellular region"/>
    <property type="evidence" value="ECO:0007669"/>
    <property type="project" value="UniProtKB-SubCell"/>
</dbReference>
<dbReference type="SUPFAM" id="SSF64518">
    <property type="entry name" value="Phase 1 flagellin"/>
    <property type="match status" value="1"/>
</dbReference>
<gene>
    <name evidence="8" type="ORF">ISF6_1015</name>
</gene>
<dbReference type="NCBIfam" id="TIGR02550">
    <property type="entry name" value="flagell_flgL"/>
    <property type="match status" value="1"/>
</dbReference>
<sequence length="404" mass="42009">MRVSTANTYDVGVAALQRRQGEMAEAQVRLTTGKRVVNASDDPVGAARAERALQGEARVTASERSVQAAQTIMVQTEASLGDAGELMQQVREALVAAGNGTYTAQERAGQAEKLKQMRDQLFTIANRTDGAGTYLFGGQGSSAPPFVDTRPDASAPPEQTGARYIGNRGNSTTDPSTSLPLALDGAAVWTGARTGNGVFETRALTAGQGGWIGSGQVTDPAALTGDSYRLVYDAAANAFDVTNTTTGAAVASVPYKSGGAIAFDGMTMAVQGTPVAGETYEVVPSTPALNAFGVLDKAIADLSSGAGGAALSQSIGDNLRNVDAVMSRLQGARSTAGEALSRIDNESASLATRKLNHQVERANAEDLDMVKAISDFQNKQSGYDAALKSYSMVQRMSLFQYVNT</sequence>
<dbReference type="RefSeq" id="WP_054017927.1">
    <property type="nucleotide sequence ID" value="NZ_BBYR01000002.1"/>
</dbReference>
<keyword evidence="8" id="KW-0969">Cilium</keyword>
<reference evidence="8 9" key="2">
    <citation type="journal article" date="2016" name="Science">
        <title>A bacterium that degrades and assimilates poly(ethylene terephthalate).</title>
        <authorList>
            <person name="Yoshida S."/>
            <person name="Hiraga K."/>
            <person name="Takehana T."/>
            <person name="Taniguchi I."/>
            <person name="Yamaji H."/>
            <person name="Maeda Y."/>
            <person name="Toyohara K."/>
            <person name="Miyamoto K."/>
            <person name="Kimura Y."/>
            <person name="Oda K."/>
        </authorList>
    </citation>
    <scope>NUCLEOTIDE SEQUENCE [LARGE SCALE GENOMIC DNA]</scope>
    <source>
        <strain evidence="9">NBRC 110686 / TISTR 2288 / 201-F6</strain>
    </source>
</reference>
<dbReference type="GO" id="GO:0071973">
    <property type="term" value="P:bacterial-type flagellum-dependent cell motility"/>
    <property type="evidence" value="ECO:0007669"/>
    <property type="project" value="InterPro"/>
</dbReference>
<dbReference type="STRING" id="1547922.ISF6_1015"/>
<evidence type="ECO:0000256" key="3">
    <source>
        <dbReference type="ARBA" id="ARBA00005709"/>
    </source>
</evidence>